<evidence type="ECO:0000313" key="10">
    <source>
        <dbReference type="EMBL" id="HDR46115.1"/>
    </source>
</evidence>
<dbReference type="PANTHER" id="PTHR42878">
    <property type="entry name" value="TWO-COMPONENT HISTIDINE KINASE"/>
    <property type="match status" value="1"/>
</dbReference>
<dbReference type="EMBL" id="DSDO01000021">
    <property type="protein sequence ID" value="HDR46115.1"/>
    <property type="molecule type" value="Genomic_DNA"/>
</dbReference>
<dbReference type="InterPro" id="IPR003594">
    <property type="entry name" value="HATPase_dom"/>
</dbReference>
<dbReference type="Pfam" id="PF02518">
    <property type="entry name" value="HATPase_c"/>
    <property type="match status" value="1"/>
</dbReference>
<dbReference type="FunFam" id="3.30.565.10:FF:000006">
    <property type="entry name" value="Sensor histidine kinase WalK"/>
    <property type="match status" value="1"/>
</dbReference>
<feature type="non-terminal residue" evidence="10">
    <location>
        <position position="1"/>
    </location>
</feature>
<keyword evidence="3" id="KW-0597">Phosphoprotein</keyword>
<evidence type="ECO:0000256" key="5">
    <source>
        <dbReference type="ARBA" id="ARBA00022741"/>
    </source>
</evidence>
<dbReference type="EC" id="2.7.13.3" evidence="2"/>
<evidence type="ECO:0000256" key="2">
    <source>
        <dbReference type="ARBA" id="ARBA00012438"/>
    </source>
</evidence>
<accession>A0A831PND0</accession>
<evidence type="ECO:0000256" key="7">
    <source>
        <dbReference type="ARBA" id="ARBA00022840"/>
    </source>
</evidence>
<keyword evidence="7" id="KW-0067">ATP-binding</keyword>
<keyword evidence="8" id="KW-0902">Two-component regulatory system</keyword>
<evidence type="ECO:0000256" key="1">
    <source>
        <dbReference type="ARBA" id="ARBA00000085"/>
    </source>
</evidence>
<dbReference type="PRINTS" id="PR00344">
    <property type="entry name" value="BCTRLSENSOR"/>
</dbReference>
<proteinExistence type="predicted"/>
<dbReference type="AlphaFoldDB" id="A0A831PND0"/>
<comment type="caution">
    <text evidence="10">The sequence shown here is derived from an EMBL/GenBank/DDBJ whole genome shotgun (WGS) entry which is preliminary data.</text>
</comment>
<keyword evidence="6 10" id="KW-0418">Kinase</keyword>
<dbReference type="Proteomes" id="UP000886162">
    <property type="component" value="Unassembled WGS sequence"/>
</dbReference>
<dbReference type="InterPro" id="IPR005467">
    <property type="entry name" value="His_kinase_dom"/>
</dbReference>
<evidence type="ECO:0000256" key="6">
    <source>
        <dbReference type="ARBA" id="ARBA00022777"/>
    </source>
</evidence>
<dbReference type="InterPro" id="IPR036890">
    <property type="entry name" value="HATPase_C_sf"/>
</dbReference>
<dbReference type="Gene3D" id="3.30.565.10">
    <property type="entry name" value="Histidine kinase-like ATPase, C-terminal domain"/>
    <property type="match status" value="1"/>
</dbReference>
<dbReference type="PANTHER" id="PTHR42878:SF7">
    <property type="entry name" value="SENSOR HISTIDINE KINASE GLRK"/>
    <property type="match status" value="1"/>
</dbReference>
<gene>
    <name evidence="10" type="ORF">ENN94_00270</name>
</gene>
<keyword evidence="4" id="KW-0808">Transferase</keyword>
<evidence type="ECO:0000256" key="3">
    <source>
        <dbReference type="ARBA" id="ARBA00022553"/>
    </source>
</evidence>
<dbReference type="GO" id="GO:0005524">
    <property type="term" value="F:ATP binding"/>
    <property type="evidence" value="ECO:0007669"/>
    <property type="project" value="UniProtKB-KW"/>
</dbReference>
<organism evidence="10">
    <name type="scientific">Geoalkalibacter subterraneus</name>
    <dbReference type="NCBI Taxonomy" id="483547"/>
    <lineage>
        <taxon>Bacteria</taxon>
        <taxon>Pseudomonadati</taxon>
        <taxon>Thermodesulfobacteriota</taxon>
        <taxon>Desulfuromonadia</taxon>
        <taxon>Desulfuromonadales</taxon>
        <taxon>Geoalkalibacteraceae</taxon>
        <taxon>Geoalkalibacter</taxon>
    </lineage>
</organism>
<dbReference type="GO" id="GO:0030295">
    <property type="term" value="F:protein kinase activator activity"/>
    <property type="evidence" value="ECO:0007669"/>
    <property type="project" value="TreeGrafter"/>
</dbReference>
<dbReference type="GO" id="GO:0000156">
    <property type="term" value="F:phosphorelay response regulator activity"/>
    <property type="evidence" value="ECO:0007669"/>
    <property type="project" value="TreeGrafter"/>
</dbReference>
<reference evidence="10" key="1">
    <citation type="journal article" date="2020" name="mSystems">
        <title>Genome- and Community-Level Interaction Insights into Carbon Utilization and Element Cycling Functions of Hydrothermarchaeota in Hydrothermal Sediment.</title>
        <authorList>
            <person name="Zhou Z."/>
            <person name="Liu Y."/>
            <person name="Xu W."/>
            <person name="Pan J."/>
            <person name="Luo Z.H."/>
            <person name="Li M."/>
        </authorList>
    </citation>
    <scope>NUCLEOTIDE SEQUENCE [LARGE SCALE GENOMIC DNA]</scope>
    <source>
        <strain evidence="10">SpSt-1220</strain>
    </source>
</reference>
<dbReference type="GO" id="GO:0004673">
    <property type="term" value="F:protein histidine kinase activity"/>
    <property type="evidence" value="ECO:0007669"/>
    <property type="project" value="UniProtKB-EC"/>
</dbReference>
<evidence type="ECO:0000256" key="4">
    <source>
        <dbReference type="ARBA" id="ARBA00022679"/>
    </source>
</evidence>
<dbReference type="GO" id="GO:0007234">
    <property type="term" value="P:osmosensory signaling via phosphorelay pathway"/>
    <property type="evidence" value="ECO:0007669"/>
    <property type="project" value="TreeGrafter"/>
</dbReference>
<dbReference type="PROSITE" id="PS50109">
    <property type="entry name" value="HIS_KIN"/>
    <property type="match status" value="1"/>
</dbReference>
<name>A0A831PND0_9BACT</name>
<dbReference type="InterPro" id="IPR050351">
    <property type="entry name" value="BphY/WalK/GraS-like"/>
</dbReference>
<feature type="domain" description="Histidine kinase" evidence="9">
    <location>
        <begin position="1"/>
        <end position="184"/>
    </location>
</feature>
<evidence type="ECO:0000256" key="8">
    <source>
        <dbReference type="ARBA" id="ARBA00023012"/>
    </source>
</evidence>
<evidence type="ECO:0000259" key="9">
    <source>
        <dbReference type="PROSITE" id="PS50109"/>
    </source>
</evidence>
<comment type="catalytic activity">
    <reaction evidence="1">
        <text>ATP + protein L-histidine = ADP + protein N-phospho-L-histidine.</text>
        <dbReference type="EC" id="2.7.13.3"/>
    </reaction>
</comment>
<protein>
    <recommendedName>
        <fullName evidence="2">histidine kinase</fullName>
        <ecNumber evidence="2">2.7.13.3</ecNumber>
    </recommendedName>
</protein>
<sequence>AAMKALKDIEMQGHRMMALMEDLLILSRVGRLDASRGQSDTIKVVEQVLSDLRSTLTEKGMVVHIGDLPNLRIPETLLSEIFSNLINNAVRYAGAEGKSIEVGGSVQGDRKQIFVRDHGVGIPPEEKDRLFDPFFRGENARDIPGTGIGLTIVRKIVRLHRGRIWAEPTDGGGTTFRLEFDEKTELPS</sequence>
<dbReference type="SMART" id="SM00387">
    <property type="entry name" value="HATPase_c"/>
    <property type="match status" value="1"/>
</dbReference>
<dbReference type="SUPFAM" id="SSF55874">
    <property type="entry name" value="ATPase domain of HSP90 chaperone/DNA topoisomerase II/histidine kinase"/>
    <property type="match status" value="1"/>
</dbReference>
<keyword evidence="5" id="KW-0547">Nucleotide-binding</keyword>
<dbReference type="InterPro" id="IPR004358">
    <property type="entry name" value="Sig_transdc_His_kin-like_C"/>
</dbReference>